<evidence type="ECO:0000256" key="3">
    <source>
        <dbReference type="ARBA" id="ARBA00022692"/>
    </source>
</evidence>
<evidence type="ECO:0000256" key="4">
    <source>
        <dbReference type="ARBA" id="ARBA00022989"/>
    </source>
</evidence>
<dbReference type="RefSeq" id="WP_101352777.1">
    <property type="nucleotide sequence ID" value="NZ_PIQO01000001.1"/>
</dbReference>
<keyword evidence="3 6" id="KW-0812">Transmembrane</keyword>
<sequence>MKKKIFIIALWIVALYILKQFHLLSLDISVLKEFISENTKYAMLLFIALWIVRLFMLIPGATLMFLGGICFHPLLGFILSMIGMVLSETIVYIFSRGCSSTRINQYLESKHPQLKTLLETYTYKFLVLGIICPIAPSDVICFLAAAVRLKYSTYILTIIFANIPLMILYSIIGISLRESLVGIILVIISFVLIAMISIKVWNKVKQMQKI</sequence>
<evidence type="ECO:0000259" key="7">
    <source>
        <dbReference type="Pfam" id="PF09335"/>
    </source>
</evidence>
<evidence type="ECO:0000256" key="2">
    <source>
        <dbReference type="ARBA" id="ARBA00022475"/>
    </source>
</evidence>
<dbReference type="InterPro" id="IPR015414">
    <property type="entry name" value="TMEM64"/>
</dbReference>
<reference evidence="8 9" key="1">
    <citation type="submission" date="2017-11" db="EMBL/GenBank/DDBJ databases">
        <title>Bacillus camelliae sp. nov., isolated from pu'er tea.</title>
        <authorList>
            <person name="Niu L."/>
        </authorList>
    </citation>
    <scope>NUCLEOTIDE SEQUENCE [LARGE SCALE GENOMIC DNA]</scope>
    <source>
        <strain evidence="8 9">7578-1</strain>
    </source>
</reference>
<dbReference type="AlphaFoldDB" id="A0A2N3LR86"/>
<feature type="transmembrane region" description="Helical" evidence="6">
    <location>
        <begin position="154"/>
        <end position="174"/>
    </location>
</feature>
<accession>A0A2N3LR86</accession>
<dbReference type="PANTHER" id="PTHR12677">
    <property type="entry name" value="GOLGI APPARATUS MEMBRANE PROTEIN TVP38-RELATED"/>
    <property type="match status" value="1"/>
</dbReference>
<keyword evidence="9" id="KW-1185">Reference proteome</keyword>
<keyword evidence="2 6" id="KW-1003">Cell membrane</keyword>
<feature type="transmembrane region" description="Helical" evidence="6">
    <location>
        <begin position="180"/>
        <end position="201"/>
    </location>
</feature>
<evidence type="ECO:0000313" key="9">
    <source>
        <dbReference type="Proteomes" id="UP000233440"/>
    </source>
</evidence>
<dbReference type="GO" id="GO:0005886">
    <property type="term" value="C:plasma membrane"/>
    <property type="evidence" value="ECO:0007669"/>
    <property type="project" value="UniProtKB-SubCell"/>
</dbReference>
<evidence type="ECO:0000256" key="6">
    <source>
        <dbReference type="RuleBase" id="RU366058"/>
    </source>
</evidence>
<dbReference type="Proteomes" id="UP000233440">
    <property type="component" value="Unassembled WGS sequence"/>
</dbReference>
<feature type="transmembrane region" description="Helical" evidence="6">
    <location>
        <begin position="125"/>
        <end position="147"/>
    </location>
</feature>
<evidence type="ECO:0000256" key="5">
    <source>
        <dbReference type="ARBA" id="ARBA00023136"/>
    </source>
</evidence>
<dbReference type="PANTHER" id="PTHR12677:SF49">
    <property type="entry name" value="TVP38_TMEM64 FAMILY MEMBRANE PROTEIN"/>
    <property type="match status" value="1"/>
</dbReference>
<gene>
    <name evidence="8" type="ORF">CWO92_01755</name>
</gene>
<comment type="similarity">
    <text evidence="6">Belongs to the TVP38/TMEM64 family.</text>
</comment>
<keyword evidence="4 6" id="KW-1133">Transmembrane helix</keyword>
<dbReference type="Pfam" id="PF09335">
    <property type="entry name" value="VTT_dom"/>
    <property type="match status" value="1"/>
</dbReference>
<evidence type="ECO:0000256" key="1">
    <source>
        <dbReference type="ARBA" id="ARBA00004651"/>
    </source>
</evidence>
<keyword evidence="5 6" id="KW-0472">Membrane</keyword>
<name>A0A2N3LR86_9BACI</name>
<dbReference type="OrthoDB" id="371137at2"/>
<dbReference type="EMBL" id="PIQO01000001">
    <property type="protein sequence ID" value="PKR87130.1"/>
    <property type="molecule type" value="Genomic_DNA"/>
</dbReference>
<feature type="transmembrane region" description="Helical" evidence="6">
    <location>
        <begin position="74"/>
        <end position="94"/>
    </location>
</feature>
<comment type="caution">
    <text evidence="8">The sequence shown here is derived from an EMBL/GenBank/DDBJ whole genome shotgun (WGS) entry which is preliminary data.</text>
</comment>
<proteinExistence type="inferred from homology"/>
<dbReference type="InterPro" id="IPR032816">
    <property type="entry name" value="VTT_dom"/>
</dbReference>
<organism evidence="8 9">
    <name type="scientific">Heyndrickxia camelliae</name>
    <dbReference type="NCBI Taxonomy" id="1707093"/>
    <lineage>
        <taxon>Bacteria</taxon>
        <taxon>Bacillati</taxon>
        <taxon>Bacillota</taxon>
        <taxon>Bacilli</taxon>
        <taxon>Bacillales</taxon>
        <taxon>Bacillaceae</taxon>
        <taxon>Heyndrickxia</taxon>
    </lineage>
</organism>
<evidence type="ECO:0000313" key="8">
    <source>
        <dbReference type="EMBL" id="PKR87130.1"/>
    </source>
</evidence>
<feature type="domain" description="VTT" evidence="7">
    <location>
        <begin position="58"/>
        <end position="174"/>
    </location>
</feature>
<protein>
    <recommendedName>
        <fullName evidence="6">TVP38/TMEM64 family membrane protein</fullName>
    </recommendedName>
</protein>
<comment type="subcellular location">
    <subcellularLocation>
        <location evidence="1 6">Cell membrane</location>
        <topology evidence="1 6">Multi-pass membrane protein</topology>
    </subcellularLocation>
</comment>
<feature type="transmembrane region" description="Helical" evidence="6">
    <location>
        <begin position="43"/>
        <end position="67"/>
    </location>
</feature>